<sequence>MAVYLKMNTPNTCTPHSYRKNRVPLSPFTPECSPYLKPKPVDFEKENRFDNTPSTYESPLSDMESPYFTLR</sequence>
<name>A0A1R2BAV4_9CILI</name>
<evidence type="ECO:0000313" key="3">
    <source>
        <dbReference type="Proteomes" id="UP000187209"/>
    </source>
</evidence>
<accession>A0A1R2BAV4</accession>
<proteinExistence type="predicted"/>
<dbReference type="OrthoDB" id="317158at2759"/>
<feature type="region of interest" description="Disordered" evidence="1">
    <location>
        <begin position="43"/>
        <end position="71"/>
    </location>
</feature>
<dbReference type="AlphaFoldDB" id="A0A1R2BAV4"/>
<protein>
    <submittedName>
        <fullName evidence="2">Uncharacterized protein</fullName>
    </submittedName>
</protein>
<gene>
    <name evidence="2" type="ORF">SteCoe_27310</name>
</gene>
<evidence type="ECO:0000256" key="1">
    <source>
        <dbReference type="SAM" id="MobiDB-lite"/>
    </source>
</evidence>
<reference evidence="2 3" key="1">
    <citation type="submission" date="2016-11" db="EMBL/GenBank/DDBJ databases">
        <title>The macronuclear genome of Stentor coeruleus: a giant cell with tiny introns.</title>
        <authorList>
            <person name="Slabodnick M."/>
            <person name="Ruby J.G."/>
            <person name="Reiff S.B."/>
            <person name="Swart E.C."/>
            <person name="Gosai S."/>
            <person name="Prabakaran S."/>
            <person name="Witkowska E."/>
            <person name="Larue G.E."/>
            <person name="Fisher S."/>
            <person name="Freeman R.M."/>
            <person name="Gunawardena J."/>
            <person name="Chu W."/>
            <person name="Stover N.A."/>
            <person name="Gregory B.D."/>
            <person name="Nowacki M."/>
            <person name="Derisi J."/>
            <person name="Roy S.W."/>
            <person name="Marshall W.F."/>
            <person name="Sood P."/>
        </authorList>
    </citation>
    <scope>NUCLEOTIDE SEQUENCE [LARGE SCALE GENOMIC DNA]</scope>
    <source>
        <strain evidence="2">WM001</strain>
    </source>
</reference>
<dbReference type="Proteomes" id="UP000187209">
    <property type="component" value="Unassembled WGS sequence"/>
</dbReference>
<keyword evidence="3" id="KW-1185">Reference proteome</keyword>
<comment type="caution">
    <text evidence="2">The sequence shown here is derived from an EMBL/GenBank/DDBJ whole genome shotgun (WGS) entry which is preliminary data.</text>
</comment>
<evidence type="ECO:0000313" key="2">
    <source>
        <dbReference type="EMBL" id="OMJ73894.1"/>
    </source>
</evidence>
<dbReference type="EMBL" id="MPUH01000788">
    <property type="protein sequence ID" value="OMJ73894.1"/>
    <property type="molecule type" value="Genomic_DNA"/>
</dbReference>
<organism evidence="2 3">
    <name type="scientific">Stentor coeruleus</name>
    <dbReference type="NCBI Taxonomy" id="5963"/>
    <lineage>
        <taxon>Eukaryota</taxon>
        <taxon>Sar</taxon>
        <taxon>Alveolata</taxon>
        <taxon>Ciliophora</taxon>
        <taxon>Postciliodesmatophora</taxon>
        <taxon>Heterotrichea</taxon>
        <taxon>Heterotrichida</taxon>
        <taxon>Stentoridae</taxon>
        <taxon>Stentor</taxon>
    </lineage>
</organism>